<protein>
    <submittedName>
        <fullName evidence="1">Uncharacterized protein</fullName>
    </submittedName>
</protein>
<gene>
    <name evidence="1" type="ORF">MAR_014458</name>
</gene>
<reference evidence="1" key="1">
    <citation type="submission" date="2022-11" db="EMBL/GenBank/DDBJ databases">
        <title>Centuries of genome instability and evolution in soft-shell clam transmissible cancer (bioRxiv).</title>
        <authorList>
            <person name="Hart S.F.M."/>
            <person name="Yonemitsu M.A."/>
            <person name="Giersch R.M."/>
            <person name="Beal B.F."/>
            <person name="Arriagada G."/>
            <person name="Davis B.W."/>
            <person name="Ostrander E.A."/>
            <person name="Goff S.P."/>
            <person name="Metzger M.J."/>
        </authorList>
    </citation>
    <scope>NUCLEOTIDE SEQUENCE</scope>
    <source>
        <strain evidence="1">MELC-2E11</strain>
        <tissue evidence="1">Siphon/mantle</tissue>
    </source>
</reference>
<name>A0ABY7G5G8_MYAAR</name>
<proteinExistence type="predicted"/>
<evidence type="ECO:0000313" key="1">
    <source>
        <dbReference type="EMBL" id="WAR28754.1"/>
    </source>
</evidence>
<accession>A0ABY7G5G8</accession>
<keyword evidence="2" id="KW-1185">Reference proteome</keyword>
<dbReference type="EMBL" id="CP111026">
    <property type="protein sequence ID" value="WAR28754.1"/>
    <property type="molecule type" value="Genomic_DNA"/>
</dbReference>
<evidence type="ECO:0000313" key="2">
    <source>
        <dbReference type="Proteomes" id="UP001164746"/>
    </source>
</evidence>
<organism evidence="1 2">
    <name type="scientific">Mya arenaria</name>
    <name type="common">Soft-shell clam</name>
    <dbReference type="NCBI Taxonomy" id="6604"/>
    <lineage>
        <taxon>Eukaryota</taxon>
        <taxon>Metazoa</taxon>
        <taxon>Spiralia</taxon>
        <taxon>Lophotrochozoa</taxon>
        <taxon>Mollusca</taxon>
        <taxon>Bivalvia</taxon>
        <taxon>Autobranchia</taxon>
        <taxon>Heteroconchia</taxon>
        <taxon>Euheterodonta</taxon>
        <taxon>Imparidentia</taxon>
        <taxon>Neoheterodontei</taxon>
        <taxon>Myida</taxon>
        <taxon>Myoidea</taxon>
        <taxon>Myidae</taxon>
        <taxon>Mya</taxon>
    </lineage>
</organism>
<dbReference type="Proteomes" id="UP001164746">
    <property type="component" value="Chromosome 15"/>
</dbReference>
<sequence length="69" mass="7873">MAHALLKMVWNFLQMQNIKTMHFGLDMPKHGLVMLMLNVDVQQDAKHSVYKIQQLVCDVNVPVITPRGG</sequence>